<dbReference type="KEGG" id="cep:Cri9333_4972"/>
<dbReference type="RefSeq" id="WP_015180085.1">
    <property type="nucleotide sequence ID" value="NC_019737.1"/>
</dbReference>
<dbReference type="AlphaFoldDB" id="K9W7L5"/>
<geneLocation type="plasmid" evidence="3 4">
    <name>pCRI9333.07</name>
</geneLocation>
<feature type="compositionally biased region" description="Polar residues" evidence="1">
    <location>
        <begin position="267"/>
        <end position="289"/>
    </location>
</feature>
<evidence type="ECO:0000313" key="4">
    <source>
        <dbReference type="Proteomes" id="UP000010472"/>
    </source>
</evidence>
<evidence type="ECO:0000256" key="1">
    <source>
        <dbReference type="SAM" id="MobiDB-lite"/>
    </source>
</evidence>
<sequence>MIGKQIISNGFGATSKYVLGKEDAELLYSNMGGANYQQLSQEFAAIARLRPNNNRACLHAVLSLPHREDDQGEVIAHESLNNNQWVEIGQRWLEEMGFTDNQYLMVRHHDTKHEHLHIVANRIRLDGEVVPDSYNFFRSQAVIRKIEQDYELEAVTPSWETHRRAPTTPELKEFERTGTGSVRLTIAELAQEAASNSPTMPEYLDRMKELGVEVKVNITRNDKVRGLSYSMGAYAFQGSDIGKDYSWNGLQQYLGVSYVQSRDFETISQGESRTNNSKSRPARTSQQNESGDRTVEPTVSQPAAADHQFDPGKQLVQTAVNQLNRNTEQLTAAVSQLDRSTDDFSRRLEQTNSNSRKRATNLRRDS</sequence>
<evidence type="ECO:0000313" key="3">
    <source>
        <dbReference type="EMBL" id="AFZ15727.1"/>
    </source>
</evidence>
<keyword evidence="4" id="KW-1185">Reference proteome</keyword>
<gene>
    <name evidence="3" type="ORF">Cri9333_4972</name>
</gene>
<feature type="domain" description="MobA/VirD2-like nuclease" evidence="2">
    <location>
        <begin position="17"/>
        <end position="152"/>
    </location>
</feature>
<feature type="compositionally biased region" description="Basic and acidic residues" evidence="1">
    <location>
        <begin position="340"/>
        <end position="349"/>
    </location>
</feature>
<feature type="region of interest" description="Disordered" evidence="1">
    <location>
        <begin position="267"/>
        <end position="310"/>
    </location>
</feature>
<protein>
    <submittedName>
        <fullName evidence="3">Relaxase/mobilization nuclease family protein</fullName>
    </submittedName>
</protein>
<accession>K9W7L5</accession>
<keyword evidence="3" id="KW-0614">Plasmid</keyword>
<evidence type="ECO:0000259" key="2">
    <source>
        <dbReference type="Pfam" id="PF03432"/>
    </source>
</evidence>
<dbReference type="InterPro" id="IPR005094">
    <property type="entry name" value="Endonuclease_MobA/VirD2"/>
</dbReference>
<dbReference type="Pfam" id="PF03432">
    <property type="entry name" value="Relaxase"/>
    <property type="match status" value="1"/>
</dbReference>
<dbReference type="OrthoDB" id="423968at2"/>
<dbReference type="HOGENOM" id="CLU_022309_0_0_3"/>
<proteinExistence type="predicted"/>
<dbReference type="EMBL" id="CP003627">
    <property type="protein sequence ID" value="AFZ15727.1"/>
    <property type="molecule type" value="Genomic_DNA"/>
</dbReference>
<feature type="region of interest" description="Disordered" evidence="1">
    <location>
        <begin position="340"/>
        <end position="366"/>
    </location>
</feature>
<dbReference type="Proteomes" id="UP000010472">
    <property type="component" value="Plasmid pCRI9333.07"/>
</dbReference>
<feature type="compositionally biased region" description="Basic residues" evidence="1">
    <location>
        <begin position="355"/>
        <end position="366"/>
    </location>
</feature>
<organism evidence="3 4">
    <name type="scientific">Crinalium epipsammum PCC 9333</name>
    <dbReference type="NCBI Taxonomy" id="1173022"/>
    <lineage>
        <taxon>Bacteria</taxon>
        <taxon>Bacillati</taxon>
        <taxon>Cyanobacteriota</taxon>
        <taxon>Cyanophyceae</taxon>
        <taxon>Gomontiellales</taxon>
        <taxon>Gomontiellaceae</taxon>
        <taxon>Crinalium</taxon>
    </lineage>
</organism>
<reference evidence="3 4" key="1">
    <citation type="submission" date="2012-06" db="EMBL/GenBank/DDBJ databases">
        <title>Finished plasmid 7 of genome of Crinalium epipsammum PCC 9333.</title>
        <authorList>
            <consortium name="US DOE Joint Genome Institute"/>
            <person name="Gugger M."/>
            <person name="Coursin T."/>
            <person name="Rippka R."/>
            <person name="Tandeau De Marsac N."/>
            <person name="Huntemann M."/>
            <person name="Wei C.-L."/>
            <person name="Han J."/>
            <person name="Detter J.C."/>
            <person name="Han C."/>
            <person name="Tapia R."/>
            <person name="Davenport K."/>
            <person name="Daligault H."/>
            <person name="Erkkila T."/>
            <person name="Gu W."/>
            <person name="Munk A.C.C."/>
            <person name="Teshima H."/>
            <person name="Xu Y."/>
            <person name="Chain P."/>
            <person name="Chen A."/>
            <person name="Krypides N."/>
            <person name="Mavromatis K."/>
            <person name="Markowitz V."/>
            <person name="Szeto E."/>
            <person name="Ivanova N."/>
            <person name="Mikhailova N."/>
            <person name="Ovchinnikova G."/>
            <person name="Pagani I."/>
            <person name="Pati A."/>
            <person name="Goodwin L."/>
            <person name="Peters L."/>
            <person name="Pitluck S."/>
            <person name="Woyke T."/>
            <person name="Kerfeld C."/>
        </authorList>
    </citation>
    <scope>NUCLEOTIDE SEQUENCE [LARGE SCALE GENOMIC DNA]</scope>
    <source>
        <strain evidence="3 4">PCC 9333</strain>
        <plasmid evidence="4">Plasmid pCRI9333.07</plasmid>
    </source>
</reference>
<name>K9W7L5_9CYAN</name>